<gene>
    <name evidence="2" type="ORF">CVT25_009444</name>
</gene>
<accession>A0A409WW27</accession>
<comment type="caution">
    <text evidence="2">The sequence shown here is derived from an EMBL/GenBank/DDBJ whole genome shotgun (WGS) entry which is preliminary data.</text>
</comment>
<name>A0A409WW27_PSICY</name>
<feature type="compositionally biased region" description="Polar residues" evidence="1">
    <location>
        <begin position="352"/>
        <end position="363"/>
    </location>
</feature>
<feature type="region of interest" description="Disordered" evidence="1">
    <location>
        <begin position="320"/>
        <end position="381"/>
    </location>
</feature>
<proteinExistence type="predicted"/>
<feature type="compositionally biased region" description="Basic residues" evidence="1">
    <location>
        <begin position="256"/>
        <end position="287"/>
    </location>
</feature>
<organism evidence="2 3">
    <name type="scientific">Psilocybe cyanescens</name>
    <dbReference type="NCBI Taxonomy" id="93625"/>
    <lineage>
        <taxon>Eukaryota</taxon>
        <taxon>Fungi</taxon>
        <taxon>Dikarya</taxon>
        <taxon>Basidiomycota</taxon>
        <taxon>Agaricomycotina</taxon>
        <taxon>Agaricomycetes</taxon>
        <taxon>Agaricomycetidae</taxon>
        <taxon>Agaricales</taxon>
        <taxon>Agaricineae</taxon>
        <taxon>Strophariaceae</taxon>
        <taxon>Psilocybe</taxon>
    </lineage>
</organism>
<dbReference type="Proteomes" id="UP000283269">
    <property type="component" value="Unassembled WGS sequence"/>
</dbReference>
<feature type="region of interest" description="Disordered" evidence="1">
    <location>
        <begin position="244"/>
        <end position="296"/>
    </location>
</feature>
<dbReference type="EMBL" id="NHYD01003108">
    <property type="protein sequence ID" value="PPQ82679.1"/>
    <property type="molecule type" value="Genomic_DNA"/>
</dbReference>
<feature type="compositionally biased region" description="Basic residues" evidence="1">
    <location>
        <begin position="332"/>
        <end position="348"/>
    </location>
</feature>
<dbReference type="InParanoid" id="A0A409WW27"/>
<reference evidence="2 3" key="1">
    <citation type="journal article" date="2018" name="Evol. Lett.">
        <title>Horizontal gene cluster transfer increased hallucinogenic mushroom diversity.</title>
        <authorList>
            <person name="Reynolds H.T."/>
            <person name="Vijayakumar V."/>
            <person name="Gluck-Thaler E."/>
            <person name="Korotkin H.B."/>
            <person name="Matheny P.B."/>
            <person name="Slot J.C."/>
        </authorList>
    </citation>
    <scope>NUCLEOTIDE SEQUENCE [LARGE SCALE GENOMIC DNA]</scope>
    <source>
        <strain evidence="2 3">2631</strain>
    </source>
</reference>
<sequence length="381" mass="40644">MDTTNDFDAPFEAVDFESTDFDLTRTGLDAPTEADTNLNVGFLFGDNDSAAPATPAVSIISIPDTPAAVPSLTTVLSTLSFTHTPSAVSSPAPAAPAVIAAPANIAPVPINPDTLPSLPSIDHPRVRRIAANRYVFFNPTVGIFPANVNEALSTHDVAVFCAHNRRIRALSDVTAEIPNPPYGYSRIANLFNNFATGPHRFARWSVSQSRYITDGTTVTPQMFRGPPPSRYITDGTTVTPQMFRGPPPVNPDHNGHHGHGHHVPAHHGHGHHVPAHHGHGHHGHGNHSHALGIDPLDDHAPNSKLFRDMLLVAAAAETQRRKNGTQYFTKRSCGRKSRSGAGQHPRHHNAQDHQATAGPSSAAQDVVMAGPSAFAPQSPEG</sequence>
<evidence type="ECO:0000313" key="3">
    <source>
        <dbReference type="Proteomes" id="UP000283269"/>
    </source>
</evidence>
<evidence type="ECO:0000256" key="1">
    <source>
        <dbReference type="SAM" id="MobiDB-lite"/>
    </source>
</evidence>
<feature type="non-terminal residue" evidence="2">
    <location>
        <position position="381"/>
    </location>
</feature>
<evidence type="ECO:0000313" key="2">
    <source>
        <dbReference type="EMBL" id="PPQ82679.1"/>
    </source>
</evidence>
<dbReference type="AlphaFoldDB" id="A0A409WW27"/>
<keyword evidence="3" id="KW-1185">Reference proteome</keyword>
<protein>
    <submittedName>
        <fullName evidence="2">Uncharacterized protein</fullName>
    </submittedName>
</protein>